<dbReference type="Gene3D" id="3.30.70.1070">
    <property type="entry name" value="Sporulation related repeat"/>
    <property type="match status" value="1"/>
</dbReference>
<dbReference type="InterPro" id="IPR036908">
    <property type="entry name" value="RlpA-like_sf"/>
</dbReference>
<comment type="caution">
    <text evidence="8">The sequence shown here is derived from an EMBL/GenBank/DDBJ whole genome shotgun (WGS) entry which is preliminary data.</text>
</comment>
<dbReference type="GO" id="GO:0042834">
    <property type="term" value="F:peptidoglycan binding"/>
    <property type="evidence" value="ECO:0007669"/>
    <property type="project" value="InterPro"/>
</dbReference>
<dbReference type="Gene3D" id="2.40.40.10">
    <property type="entry name" value="RlpA-like domain"/>
    <property type="match status" value="1"/>
</dbReference>
<dbReference type="OrthoDB" id="9779128at2"/>
<evidence type="ECO:0000259" key="7">
    <source>
        <dbReference type="PROSITE" id="PS51724"/>
    </source>
</evidence>
<evidence type="ECO:0000256" key="1">
    <source>
        <dbReference type="ARBA" id="ARBA00022729"/>
    </source>
</evidence>
<dbReference type="InterPro" id="IPR007730">
    <property type="entry name" value="SPOR-like_dom"/>
</dbReference>
<reference evidence="8 9" key="1">
    <citation type="journal article" date="2014" name="Antonie Van Leeuwenhoek">
        <title>Hyphomonas beringensis sp. nov. and Hyphomonas chukchiensis sp. nov., isolated from surface seawater of the Bering Sea and Chukchi Sea.</title>
        <authorList>
            <person name="Li C."/>
            <person name="Lai Q."/>
            <person name="Li G."/>
            <person name="Dong C."/>
            <person name="Wang J."/>
            <person name="Liao Y."/>
            <person name="Shao Z."/>
        </authorList>
    </citation>
    <scope>NUCLEOTIDE SEQUENCE [LARGE SCALE GENOMIC DNA]</scope>
    <source>
        <strain evidence="8 9">VP2</strain>
    </source>
</reference>
<dbReference type="PANTHER" id="PTHR34183:SF1">
    <property type="entry name" value="ENDOLYTIC PEPTIDOGLYCAN TRANSGLYCOSYLASE RLPA"/>
    <property type="match status" value="1"/>
</dbReference>
<evidence type="ECO:0000313" key="9">
    <source>
        <dbReference type="Proteomes" id="UP000024816"/>
    </source>
</evidence>
<dbReference type="GO" id="GO:0008932">
    <property type="term" value="F:lytic endotransglycosylase activity"/>
    <property type="evidence" value="ECO:0007669"/>
    <property type="project" value="UniProtKB-UniRule"/>
</dbReference>
<keyword evidence="3 4" id="KW-0961">Cell wall biogenesis/degradation</keyword>
<dbReference type="eggNOG" id="COG3087">
    <property type="taxonomic scope" value="Bacteria"/>
</dbReference>
<feature type="domain" description="SPOR" evidence="7">
    <location>
        <begin position="354"/>
        <end position="432"/>
    </location>
</feature>
<feature type="region of interest" description="Disordered" evidence="6">
    <location>
        <begin position="43"/>
        <end position="70"/>
    </location>
</feature>
<dbReference type="SUPFAM" id="SSF110997">
    <property type="entry name" value="Sporulation related repeat"/>
    <property type="match status" value="1"/>
</dbReference>
<comment type="similarity">
    <text evidence="4 5">Belongs to the RlpA family.</text>
</comment>
<name>A0A059FB71_9PROT</name>
<dbReference type="InterPro" id="IPR012997">
    <property type="entry name" value="RplA"/>
</dbReference>
<organism evidence="8 9">
    <name type="scientific">Hyphomonas jannaschiana VP2</name>
    <dbReference type="NCBI Taxonomy" id="1280952"/>
    <lineage>
        <taxon>Bacteria</taxon>
        <taxon>Pseudomonadati</taxon>
        <taxon>Pseudomonadota</taxon>
        <taxon>Alphaproteobacteria</taxon>
        <taxon>Hyphomonadales</taxon>
        <taxon>Hyphomonadaceae</taxon>
        <taxon>Hyphomonas</taxon>
    </lineage>
</organism>
<accession>A0A059FB71</accession>
<keyword evidence="2 4" id="KW-0456">Lyase</keyword>
<evidence type="ECO:0000313" key="8">
    <source>
        <dbReference type="EMBL" id="KCZ87783.1"/>
    </source>
</evidence>
<feature type="region of interest" description="Disordered" evidence="6">
    <location>
        <begin position="77"/>
        <end position="96"/>
    </location>
</feature>
<dbReference type="AlphaFoldDB" id="A0A059FB71"/>
<comment type="function">
    <text evidence="4">Lytic transglycosylase with a strong preference for naked glycan strands that lack stem peptides.</text>
</comment>
<dbReference type="PROSITE" id="PS51724">
    <property type="entry name" value="SPOR"/>
    <property type="match status" value="1"/>
</dbReference>
<dbReference type="CDD" id="cd22268">
    <property type="entry name" value="DPBB_RlpA-like"/>
    <property type="match status" value="1"/>
</dbReference>
<proteinExistence type="inferred from homology"/>
<evidence type="ECO:0000256" key="2">
    <source>
        <dbReference type="ARBA" id="ARBA00023239"/>
    </source>
</evidence>
<dbReference type="EMBL" id="ARYJ01000007">
    <property type="protein sequence ID" value="KCZ87783.1"/>
    <property type="molecule type" value="Genomic_DNA"/>
</dbReference>
<dbReference type="PANTHER" id="PTHR34183">
    <property type="entry name" value="ENDOLYTIC PEPTIDOGLYCAN TRANSGLYCOSYLASE RLPA"/>
    <property type="match status" value="1"/>
</dbReference>
<evidence type="ECO:0000256" key="5">
    <source>
        <dbReference type="RuleBase" id="RU003495"/>
    </source>
</evidence>
<dbReference type="STRING" id="1280952.HJA_12304"/>
<dbReference type="GO" id="GO:0000270">
    <property type="term" value="P:peptidoglycan metabolic process"/>
    <property type="evidence" value="ECO:0007669"/>
    <property type="project" value="UniProtKB-UniRule"/>
</dbReference>
<dbReference type="HAMAP" id="MF_02071">
    <property type="entry name" value="RlpA"/>
    <property type="match status" value="1"/>
</dbReference>
<evidence type="ECO:0000256" key="3">
    <source>
        <dbReference type="ARBA" id="ARBA00023316"/>
    </source>
</evidence>
<dbReference type="RefSeq" id="WP_051597644.1">
    <property type="nucleotide sequence ID" value="NZ_ARYJ01000007.1"/>
</dbReference>
<sequence precursor="true">MKTVSSASKSLHLTSLVMAGAVAISVVAPAHADRRNPAPIVYATGTSPYPAGKPQYIEPSRSADASAKKQARIQFRYPGSPVSPQPQTQPAEQGAAREYASIKAPSPNYSNQPVSAGNSFDARAAAARIEAERSISAIESEALPSLQEVAAPAPAPVQIQPVPAPAPQQFQQGPRQLTPAAAYSVSAEPVPVFDETAVAIVYGNEFNGLPTANGETFAPDAMTAAHPTLPLPSLIQVVNTETGKEVVLRVNDRGPFEDGASLQVSPRAADELGMNGAGKATLRVRYLGAAPVVAAPAPAQQELEYAQAETLPAEAETQLAATNDFMTPVAYQSAQAEPQRTARPSYTYTPQPVAEPSGDYFVQIGSFTDISNAQTLSNRVQASLPVTIVPARVNGADYFRVRVGPLSSRSEAERARQDLSYVGIAQGRIVTGE</sequence>
<dbReference type="Pfam" id="PF03330">
    <property type="entry name" value="DPBB_1"/>
    <property type="match status" value="1"/>
</dbReference>
<keyword evidence="8" id="KW-0449">Lipoprotein</keyword>
<feature type="signal peptide" evidence="4">
    <location>
        <begin position="1"/>
        <end position="32"/>
    </location>
</feature>
<protein>
    <recommendedName>
        <fullName evidence="4">Endolytic peptidoglycan transglycosylase RlpA</fullName>
        <ecNumber evidence="4">4.2.2.-</ecNumber>
    </recommendedName>
</protein>
<keyword evidence="1 4" id="KW-0732">Signal</keyword>
<evidence type="ECO:0000256" key="6">
    <source>
        <dbReference type="SAM" id="MobiDB-lite"/>
    </source>
</evidence>
<dbReference type="PATRIC" id="fig|1280952.3.peg.2464"/>
<dbReference type="SUPFAM" id="SSF50685">
    <property type="entry name" value="Barwin-like endoglucanases"/>
    <property type="match status" value="1"/>
</dbReference>
<dbReference type="InterPro" id="IPR034718">
    <property type="entry name" value="RlpA"/>
</dbReference>
<feature type="chain" id="PRO_5009982290" description="Endolytic peptidoglycan transglycosylase RlpA" evidence="4">
    <location>
        <begin position="33"/>
        <end position="433"/>
    </location>
</feature>
<dbReference type="Proteomes" id="UP000024816">
    <property type="component" value="Unassembled WGS sequence"/>
</dbReference>
<gene>
    <name evidence="4" type="primary">rlpA</name>
    <name evidence="8" type="ORF">HJA_12304</name>
</gene>
<evidence type="ECO:0000256" key="4">
    <source>
        <dbReference type="HAMAP-Rule" id="MF_02071"/>
    </source>
</evidence>
<dbReference type="Pfam" id="PF05036">
    <property type="entry name" value="SPOR"/>
    <property type="match status" value="1"/>
</dbReference>
<dbReference type="GO" id="GO:0071555">
    <property type="term" value="P:cell wall organization"/>
    <property type="evidence" value="ECO:0007669"/>
    <property type="project" value="UniProtKB-KW"/>
</dbReference>
<dbReference type="InterPro" id="IPR009009">
    <property type="entry name" value="RlpA-like_DPBB"/>
</dbReference>
<keyword evidence="9" id="KW-1185">Reference proteome</keyword>
<dbReference type="EC" id="4.2.2.-" evidence="4"/>
<dbReference type="eggNOG" id="COG0797">
    <property type="taxonomic scope" value="Bacteria"/>
</dbReference>
<dbReference type="NCBIfam" id="TIGR00413">
    <property type="entry name" value="rlpA"/>
    <property type="match status" value="1"/>
</dbReference>
<dbReference type="InterPro" id="IPR036680">
    <property type="entry name" value="SPOR-like_sf"/>
</dbReference>